<dbReference type="Pfam" id="PF01047">
    <property type="entry name" value="MarR"/>
    <property type="match status" value="1"/>
</dbReference>
<dbReference type="RefSeq" id="WP_344006983.1">
    <property type="nucleotide sequence ID" value="NZ_BAAAMY010000004.1"/>
</dbReference>
<organism evidence="2 3">
    <name type="scientific">Nocardioides lentus</name>
    <dbReference type="NCBI Taxonomy" id="338077"/>
    <lineage>
        <taxon>Bacteria</taxon>
        <taxon>Bacillati</taxon>
        <taxon>Actinomycetota</taxon>
        <taxon>Actinomycetes</taxon>
        <taxon>Propionibacteriales</taxon>
        <taxon>Nocardioidaceae</taxon>
        <taxon>Nocardioides</taxon>
    </lineage>
</organism>
<dbReference type="Proteomes" id="UP001501612">
    <property type="component" value="Unassembled WGS sequence"/>
</dbReference>
<proteinExistence type="predicted"/>
<dbReference type="InterPro" id="IPR036388">
    <property type="entry name" value="WH-like_DNA-bd_sf"/>
</dbReference>
<accession>A0ABN2PFR8</accession>
<feature type="domain" description="HTH marR-type" evidence="1">
    <location>
        <begin position="23"/>
        <end position="159"/>
    </location>
</feature>
<reference evidence="2 3" key="1">
    <citation type="journal article" date="2019" name="Int. J. Syst. Evol. Microbiol.">
        <title>The Global Catalogue of Microorganisms (GCM) 10K type strain sequencing project: providing services to taxonomists for standard genome sequencing and annotation.</title>
        <authorList>
            <consortium name="The Broad Institute Genomics Platform"/>
            <consortium name="The Broad Institute Genome Sequencing Center for Infectious Disease"/>
            <person name="Wu L."/>
            <person name="Ma J."/>
        </authorList>
    </citation>
    <scope>NUCLEOTIDE SEQUENCE [LARGE SCALE GENOMIC DNA]</scope>
    <source>
        <strain evidence="2 3">JCM 14046</strain>
    </source>
</reference>
<evidence type="ECO:0000259" key="1">
    <source>
        <dbReference type="PROSITE" id="PS50995"/>
    </source>
</evidence>
<protein>
    <submittedName>
        <fullName evidence="2">MarR family transcriptional regulator</fullName>
    </submittedName>
</protein>
<evidence type="ECO:0000313" key="2">
    <source>
        <dbReference type="EMBL" id="GAA1919713.1"/>
    </source>
</evidence>
<sequence>MVDNTGATGTTVEVGTKWLDPEEQRTWRALVVANTLLMHHLDEQLRREYGVSLTEYEILVRLSEREHHEMRMAQIADSLCLSRSRITHTVARMEQGGLVRRQPATEDGRGVVASMTESGQELLDRAAPSHVTSVREHLVDLADPADLAAVGRVMDAVADDLLPEHPEAEIR</sequence>
<dbReference type="InterPro" id="IPR036390">
    <property type="entry name" value="WH_DNA-bd_sf"/>
</dbReference>
<keyword evidence="3" id="KW-1185">Reference proteome</keyword>
<dbReference type="PROSITE" id="PS50995">
    <property type="entry name" value="HTH_MARR_2"/>
    <property type="match status" value="1"/>
</dbReference>
<gene>
    <name evidence="2" type="ORF">GCM10009737_21600</name>
</gene>
<dbReference type="PANTHER" id="PTHR33164:SF99">
    <property type="entry name" value="MARR FAMILY REGULATORY PROTEIN"/>
    <property type="match status" value="1"/>
</dbReference>
<dbReference type="PANTHER" id="PTHR33164">
    <property type="entry name" value="TRANSCRIPTIONAL REGULATOR, MARR FAMILY"/>
    <property type="match status" value="1"/>
</dbReference>
<dbReference type="InterPro" id="IPR000835">
    <property type="entry name" value="HTH_MarR-typ"/>
</dbReference>
<dbReference type="PRINTS" id="PR00598">
    <property type="entry name" value="HTHMARR"/>
</dbReference>
<dbReference type="InterPro" id="IPR039422">
    <property type="entry name" value="MarR/SlyA-like"/>
</dbReference>
<dbReference type="Gene3D" id="1.10.10.10">
    <property type="entry name" value="Winged helix-like DNA-binding domain superfamily/Winged helix DNA-binding domain"/>
    <property type="match status" value="1"/>
</dbReference>
<evidence type="ECO:0000313" key="3">
    <source>
        <dbReference type="Proteomes" id="UP001501612"/>
    </source>
</evidence>
<dbReference type="SUPFAM" id="SSF46785">
    <property type="entry name" value="Winged helix' DNA-binding domain"/>
    <property type="match status" value="1"/>
</dbReference>
<dbReference type="EMBL" id="BAAAMY010000004">
    <property type="protein sequence ID" value="GAA1919713.1"/>
    <property type="molecule type" value="Genomic_DNA"/>
</dbReference>
<dbReference type="SMART" id="SM00347">
    <property type="entry name" value="HTH_MARR"/>
    <property type="match status" value="1"/>
</dbReference>
<comment type="caution">
    <text evidence="2">The sequence shown here is derived from an EMBL/GenBank/DDBJ whole genome shotgun (WGS) entry which is preliminary data.</text>
</comment>
<name>A0ABN2PFR8_9ACTN</name>